<dbReference type="PROSITE" id="PS01351">
    <property type="entry name" value="MAPK"/>
    <property type="match status" value="1"/>
</dbReference>
<keyword evidence="5 10" id="KW-0418">Kinase</keyword>
<feature type="region of interest" description="Disordered" evidence="11">
    <location>
        <begin position="473"/>
        <end position="494"/>
    </location>
</feature>
<dbReference type="EC" id="2.7.11.24" evidence="1 10"/>
<evidence type="ECO:0000256" key="4">
    <source>
        <dbReference type="ARBA" id="ARBA00022741"/>
    </source>
</evidence>
<evidence type="ECO:0000313" key="13">
    <source>
        <dbReference type="EMBL" id="CDL94483.1"/>
    </source>
</evidence>
<dbReference type="PROSITE" id="PS50011">
    <property type="entry name" value="PROTEIN_KINASE_DOM"/>
    <property type="match status" value="1"/>
</dbReference>
<sequence length="582" mass="65665">MLEPCRMDVRFHLEGTPYVAEDTIGTGAYGVVCKAKHLPSQRAVAIKKIPRAFAAHTLAKRSLREVRILRELRHENIIAVLDMFTAEGTHGRDIYMVMDLMETDLHQIIHSRQALVEQHFQYFLYQLLRGLKYLHSVGIVHRDLKPSNLLVNGDCLLRIADFGMARSTEQTRPTTDKFLTQYVATRWYRAPELLFSMIDYDTKVDMWSAGCIFAEMIMRRQIFPGKDGVSQVKMIVYYLGTPEERVMSQITSDIVLGWIESCGKKEPLPWSAILPKASAEALEVIDKLLQISPWNRSNAEEVLALPYLATYHDPAFEPTCPLKARFDADAIEELPVNKLIEHLAHEASIFDAIRGPYATRTTPPSPLPDDECQPSTSHVSDPSDEITPHSSQTNSSAFTEIRQRTATPNTSTATTPRGADSEHSSATVLEMDTNRLSQVDESHSNTPEGSTLSITNVELSKCLREGVDWPLDEASTSSAPATINRESINPKQSLRNSLERRILLKEMRSRDGKEPRRALRNRDRGRGRLLSDATGDEKSKSERQNAKHLGKLRVGPLVRRGSRDAYRIRRRNPSGDIRKSTE</sequence>
<comment type="activity regulation">
    <text evidence="10">Activated by threonine and tyrosine phosphorylation.</text>
</comment>
<dbReference type="EMBL" id="CAVP010058343">
    <property type="protein sequence ID" value="CDL94483.1"/>
    <property type="molecule type" value="Genomic_DNA"/>
</dbReference>
<evidence type="ECO:0000259" key="12">
    <source>
        <dbReference type="PROSITE" id="PS50011"/>
    </source>
</evidence>
<dbReference type="Pfam" id="PF00069">
    <property type="entry name" value="Pkinase"/>
    <property type="match status" value="1"/>
</dbReference>
<feature type="compositionally biased region" description="Basic and acidic residues" evidence="11">
    <location>
        <begin position="506"/>
        <end position="526"/>
    </location>
</feature>
<dbReference type="InterPro" id="IPR003527">
    <property type="entry name" value="MAP_kinase_CS"/>
</dbReference>
<feature type="compositionally biased region" description="Low complexity" evidence="11">
    <location>
        <begin position="405"/>
        <end position="416"/>
    </location>
</feature>
<evidence type="ECO:0000256" key="10">
    <source>
        <dbReference type="RuleBase" id="RU361165"/>
    </source>
</evidence>
<evidence type="ECO:0000256" key="7">
    <source>
        <dbReference type="ARBA" id="ARBA00047592"/>
    </source>
</evidence>
<feature type="binding site" evidence="9">
    <location>
        <position position="48"/>
    </location>
    <ligand>
        <name>ATP</name>
        <dbReference type="ChEBI" id="CHEBI:30616"/>
    </ligand>
</feature>
<dbReference type="GO" id="GO:0106310">
    <property type="term" value="F:protein serine kinase activity"/>
    <property type="evidence" value="ECO:0007669"/>
    <property type="project" value="RHEA"/>
</dbReference>
<evidence type="ECO:0000256" key="5">
    <source>
        <dbReference type="ARBA" id="ARBA00022777"/>
    </source>
</evidence>
<dbReference type="InterPro" id="IPR017441">
    <property type="entry name" value="Protein_kinase_ATP_BS"/>
</dbReference>
<dbReference type="AlphaFoldDB" id="W6NAY2"/>
<evidence type="ECO:0000256" key="1">
    <source>
        <dbReference type="ARBA" id="ARBA00012411"/>
    </source>
</evidence>
<keyword evidence="2 10" id="KW-0723">Serine/threonine-protein kinase</keyword>
<dbReference type="FunFam" id="3.30.200.20:FF:000553">
    <property type="entry name" value="Mitogen-activated protein kinase"/>
    <property type="match status" value="1"/>
</dbReference>
<dbReference type="GO" id="GO:0005737">
    <property type="term" value="C:cytoplasm"/>
    <property type="evidence" value="ECO:0007669"/>
    <property type="project" value="UniProtKB-ARBA"/>
</dbReference>
<reference evidence="13" key="1">
    <citation type="submission" date="2013-03" db="EMBL/GenBank/DDBJ databases">
        <authorList>
            <person name="Aslett M."/>
        </authorList>
    </citation>
    <scope>NUCLEOTIDE SEQUENCE [LARGE SCALE GENOMIC DNA]</scope>
    <source>
        <strain evidence="13">ISE/inbred ISE</strain>
    </source>
</reference>
<dbReference type="PROSITE" id="PS00107">
    <property type="entry name" value="PROTEIN_KINASE_ATP"/>
    <property type="match status" value="1"/>
</dbReference>
<evidence type="ECO:0000256" key="6">
    <source>
        <dbReference type="ARBA" id="ARBA00022840"/>
    </source>
</evidence>
<keyword evidence="4 9" id="KW-0547">Nucleotide-binding</keyword>
<evidence type="ECO:0000256" key="11">
    <source>
        <dbReference type="SAM" id="MobiDB-lite"/>
    </source>
</evidence>
<dbReference type="SMART" id="SM00220">
    <property type="entry name" value="S_TKc"/>
    <property type="match status" value="1"/>
</dbReference>
<dbReference type="InterPro" id="IPR011009">
    <property type="entry name" value="Kinase-like_dom_sf"/>
</dbReference>
<evidence type="ECO:0000256" key="3">
    <source>
        <dbReference type="ARBA" id="ARBA00022679"/>
    </source>
</evidence>
<reference evidence="13" key="2">
    <citation type="submission" date="2013-05" db="EMBL/GenBank/DDBJ databases">
        <title>The genome and transcriptome of Haemonchus contortus: a key model parasite for drug and vaccine discovery.</title>
        <authorList>
            <person name="Laing R."/>
            <person name="Kikuchi T."/>
            <person name="Martinelli A."/>
            <person name="Tsai I.J."/>
            <person name="Beech R.N."/>
            <person name="Redman E."/>
            <person name="Holroyd N."/>
            <person name="Bartley D.J."/>
            <person name="Beasley H."/>
            <person name="Britton C."/>
            <person name="Curran D."/>
            <person name="Devaney E."/>
            <person name="Gilabert A."/>
            <person name="Jackson F."/>
            <person name="Hunt M."/>
            <person name="Johnston S."/>
            <person name="Kryukov I."/>
            <person name="Li K."/>
            <person name="Morrison A.A."/>
            <person name="Reid A.J."/>
            <person name="Sargison N."/>
            <person name="Saunders G."/>
            <person name="Wasmuth J.D."/>
            <person name="Wolstenholme A."/>
            <person name="Berriman M."/>
            <person name="Gilleard J.S."/>
            <person name="Cotton J.A."/>
        </authorList>
    </citation>
    <scope>NUCLEOTIDE SEQUENCE [LARGE SCALE GENOMIC DNA]</scope>
    <source>
        <strain evidence="13">ISE/inbred ISE</strain>
    </source>
</reference>
<comment type="catalytic activity">
    <reaction evidence="8">
        <text>L-seryl-[protein] + ATP = O-phospho-L-seryl-[protein] + ADP + H(+)</text>
        <dbReference type="Rhea" id="RHEA:17989"/>
        <dbReference type="Rhea" id="RHEA-COMP:9863"/>
        <dbReference type="Rhea" id="RHEA-COMP:11604"/>
        <dbReference type="ChEBI" id="CHEBI:15378"/>
        <dbReference type="ChEBI" id="CHEBI:29999"/>
        <dbReference type="ChEBI" id="CHEBI:30616"/>
        <dbReference type="ChEBI" id="CHEBI:83421"/>
        <dbReference type="ChEBI" id="CHEBI:456216"/>
        <dbReference type="EC" id="2.7.11.24"/>
    </reaction>
</comment>
<dbReference type="InterPro" id="IPR050117">
    <property type="entry name" value="MAPK"/>
</dbReference>
<organism evidence="13">
    <name type="scientific">Haemonchus contortus</name>
    <name type="common">Barber pole worm</name>
    <dbReference type="NCBI Taxonomy" id="6289"/>
    <lineage>
        <taxon>Eukaryota</taxon>
        <taxon>Metazoa</taxon>
        <taxon>Ecdysozoa</taxon>
        <taxon>Nematoda</taxon>
        <taxon>Chromadorea</taxon>
        <taxon>Rhabditida</taxon>
        <taxon>Rhabditina</taxon>
        <taxon>Rhabditomorpha</taxon>
        <taxon>Strongyloidea</taxon>
        <taxon>Trichostrongylidae</taxon>
        <taxon>Haemonchus</taxon>
    </lineage>
</organism>
<keyword evidence="6 9" id="KW-0067">ATP-binding</keyword>
<dbReference type="InterPro" id="IPR000719">
    <property type="entry name" value="Prot_kinase_dom"/>
</dbReference>
<dbReference type="PROSITE" id="PS00108">
    <property type="entry name" value="PROTEIN_KINASE_ST"/>
    <property type="match status" value="1"/>
</dbReference>
<accession>W6NAY2</accession>
<comment type="cofactor">
    <cofactor evidence="10">
        <name>Mg(2+)</name>
        <dbReference type="ChEBI" id="CHEBI:18420"/>
    </cofactor>
</comment>
<dbReference type="Gene3D" id="1.10.510.10">
    <property type="entry name" value="Transferase(Phosphotransferase) domain 1"/>
    <property type="match status" value="1"/>
</dbReference>
<protein>
    <recommendedName>
        <fullName evidence="1 10">Mitogen-activated protein kinase</fullName>
        <ecNumber evidence="1 10">2.7.11.24</ecNumber>
    </recommendedName>
</protein>
<comment type="similarity">
    <text evidence="10">Belongs to the protein kinase superfamily. Ser/Thr protein kinase family. MAP kinase subfamily.</text>
</comment>
<dbReference type="CDD" id="cd07834">
    <property type="entry name" value="STKc_MAPK"/>
    <property type="match status" value="1"/>
</dbReference>
<comment type="caution">
    <text evidence="13">The sequence shown here is derived from an EMBL/GenBank/DDBJ whole genome shotgun (WGS) entry which is preliminary data.</text>
</comment>
<feature type="region of interest" description="Disordered" evidence="11">
    <location>
        <begin position="506"/>
        <end position="582"/>
    </location>
</feature>
<dbReference type="InterPro" id="IPR008271">
    <property type="entry name" value="Ser/Thr_kinase_AS"/>
</dbReference>
<feature type="compositionally biased region" description="Polar residues" evidence="11">
    <location>
        <begin position="474"/>
        <end position="494"/>
    </location>
</feature>
<dbReference type="GO" id="GO:0004707">
    <property type="term" value="F:MAP kinase activity"/>
    <property type="evidence" value="ECO:0007669"/>
    <property type="project" value="UniProtKB-EC"/>
</dbReference>
<proteinExistence type="inferred from homology"/>
<gene>
    <name evidence="13" type="ORF">HCOI_00956800</name>
</gene>
<dbReference type="Gene3D" id="3.30.200.20">
    <property type="entry name" value="Phosphorylase Kinase, domain 1"/>
    <property type="match status" value="1"/>
</dbReference>
<name>W6NAY2_HAECO</name>
<comment type="catalytic activity">
    <reaction evidence="7 10">
        <text>L-threonyl-[protein] + ATP = O-phospho-L-threonyl-[protein] + ADP + H(+)</text>
        <dbReference type="Rhea" id="RHEA:46608"/>
        <dbReference type="Rhea" id="RHEA-COMP:11060"/>
        <dbReference type="Rhea" id="RHEA-COMP:11605"/>
        <dbReference type="ChEBI" id="CHEBI:15378"/>
        <dbReference type="ChEBI" id="CHEBI:30013"/>
        <dbReference type="ChEBI" id="CHEBI:30616"/>
        <dbReference type="ChEBI" id="CHEBI:61977"/>
        <dbReference type="ChEBI" id="CHEBI:456216"/>
        <dbReference type="EC" id="2.7.11.24"/>
    </reaction>
</comment>
<feature type="domain" description="Protein kinase" evidence="12">
    <location>
        <begin position="18"/>
        <end position="308"/>
    </location>
</feature>
<dbReference type="GO" id="GO:0005524">
    <property type="term" value="F:ATP binding"/>
    <property type="evidence" value="ECO:0007669"/>
    <property type="project" value="UniProtKB-UniRule"/>
</dbReference>
<feature type="compositionally biased region" description="Basic and acidic residues" evidence="11">
    <location>
        <begin position="535"/>
        <end position="545"/>
    </location>
</feature>
<evidence type="ECO:0000256" key="9">
    <source>
        <dbReference type="PROSITE-ProRule" id="PRU10141"/>
    </source>
</evidence>
<feature type="region of interest" description="Disordered" evidence="11">
    <location>
        <begin position="355"/>
        <end position="425"/>
    </location>
</feature>
<evidence type="ECO:0000256" key="8">
    <source>
        <dbReference type="ARBA" id="ARBA00048312"/>
    </source>
</evidence>
<dbReference type="PANTHER" id="PTHR24055">
    <property type="entry name" value="MITOGEN-ACTIVATED PROTEIN KINASE"/>
    <property type="match status" value="1"/>
</dbReference>
<evidence type="ECO:0000256" key="2">
    <source>
        <dbReference type="ARBA" id="ARBA00022527"/>
    </source>
</evidence>
<keyword evidence="10" id="KW-0460">Magnesium</keyword>
<feature type="compositionally biased region" description="Polar residues" evidence="11">
    <location>
        <begin position="388"/>
        <end position="398"/>
    </location>
</feature>
<dbReference type="FunFam" id="1.10.510.10:FF:000049">
    <property type="entry name" value="Mitogen-activated protein kinase"/>
    <property type="match status" value="1"/>
</dbReference>
<dbReference type="SUPFAM" id="SSF56112">
    <property type="entry name" value="Protein kinase-like (PK-like)"/>
    <property type="match status" value="1"/>
</dbReference>
<keyword evidence="3 10" id="KW-0808">Transferase</keyword>